<keyword evidence="3" id="KW-0963">Cytoplasm</keyword>
<keyword evidence="1 3" id="KW-0547">Nucleotide-binding</keyword>
<dbReference type="PROSITE" id="PS51219">
    <property type="entry name" value="DPCK"/>
    <property type="match status" value="1"/>
</dbReference>
<dbReference type="GO" id="GO:0004140">
    <property type="term" value="F:dephospho-CoA kinase activity"/>
    <property type="evidence" value="ECO:0007669"/>
    <property type="project" value="UniProtKB-UniRule"/>
</dbReference>
<dbReference type="NCBIfam" id="TIGR00152">
    <property type="entry name" value="dephospho-CoA kinase"/>
    <property type="match status" value="1"/>
</dbReference>
<dbReference type="Proteomes" id="UP000190080">
    <property type="component" value="Unassembled WGS sequence"/>
</dbReference>
<dbReference type="STRING" id="1450648.CLORY_09230"/>
<accession>A0A1V4IV91</accession>
<dbReference type="Pfam" id="PF01121">
    <property type="entry name" value="CoaE"/>
    <property type="match status" value="1"/>
</dbReference>
<evidence type="ECO:0000256" key="3">
    <source>
        <dbReference type="HAMAP-Rule" id="MF_00376"/>
    </source>
</evidence>
<keyword evidence="6" id="KW-1185">Reference proteome</keyword>
<comment type="subcellular location">
    <subcellularLocation>
        <location evidence="3">Cytoplasm</location>
    </subcellularLocation>
</comment>
<evidence type="ECO:0000313" key="5">
    <source>
        <dbReference type="EMBL" id="OPJ63740.1"/>
    </source>
</evidence>
<dbReference type="Gene3D" id="3.40.50.300">
    <property type="entry name" value="P-loop containing nucleotide triphosphate hydrolases"/>
    <property type="match status" value="1"/>
</dbReference>
<feature type="binding site" evidence="3">
    <location>
        <begin position="11"/>
        <end position="16"/>
    </location>
    <ligand>
        <name>ATP</name>
        <dbReference type="ChEBI" id="CHEBI:30616"/>
    </ligand>
</feature>
<evidence type="ECO:0000256" key="4">
    <source>
        <dbReference type="NCBIfam" id="TIGR00152"/>
    </source>
</evidence>
<comment type="similarity">
    <text evidence="3">Belongs to the CoaE family.</text>
</comment>
<dbReference type="SUPFAM" id="SSF52540">
    <property type="entry name" value="P-loop containing nucleoside triphosphate hydrolases"/>
    <property type="match status" value="1"/>
</dbReference>
<keyword evidence="2 3" id="KW-0067">ATP-binding</keyword>
<dbReference type="InterPro" id="IPR001977">
    <property type="entry name" value="Depp_CoAkinase"/>
</dbReference>
<gene>
    <name evidence="3 5" type="primary">coaE</name>
    <name evidence="5" type="ORF">CLORY_09230</name>
</gene>
<keyword evidence="3 5" id="KW-0418">Kinase</keyword>
<protein>
    <recommendedName>
        <fullName evidence="3 4">Dephospho-CoA kinase</fullName>
        <ecNumber evidence="3 4">2.7.1.24</ecNumber>
    </recommendedName>
    <alternativeName>
        <fullName evidence="3">Dephosphocoenzyme A kinase</fullName>
    </alternativeName>
</protein>
<dbReference type="UniPathway" id="UPA00241">
    <property type="reaction ID" value="UER00356"/>
</dbReference>
<dbReference type="HAMAP" id="MF_00376">
    <property type="entry name" value="Dephospho_CoA_kinase"/>
    <property type="match status" value="1"/>
</dbReference>
<sequence>MLKVGLTGGIGSGKSNALSIFRENGISVIDADVVSRDVLKLYPELISKLKACFGEAFFDEKGELNRRKLGDFIFKYPHERKKLEDIMIPVIKTEINKRFGKYEKLDEKICVLDAPTLIENKLDGDMDINILVWVDKENQIKRVMERDKMDKEAALDRINSQMNLDEKKNYVDFIVDSSGDFENTKAQIENIIRILSI</sequence>
<dbReference type="EC" id="2.7.1.24" evidence="3 4"/>
<dbReference type="PANTHER" id="PTHR10695:SF46">
    <property type="entry name" value="BIFUNCTIONAL COENZYME A SYNTHASE-RELATED"/>
    <property type="match status" value="1"/>
</dbReference>
<dbReference type="RefSeq" id="WP_079422356.1">
    <property type="nucleotide sequence ID" value="NZ_MZGV01000007.1"/>
</dbReference>
<dbReference type="EMBL" id="MZGV01000007">
    <property type="protein sequence ID" value="OPJ63740.1"/>
    <property type="molecule type" value="Genomic_DNA"/>
</dbReference>
<organism evidence="5 6">
    <name type="scientific">Clostridium oryzae</name>
    <dbReference type="NCBI Taxonomy" id="1450648"/>
    <lineage>
        <taxon>Bacteria</taxon>
        <taxon>Bacillati</taxon>
        <taxon>Bacillota</taxon>
        <taxon>Clostridia</taxon>
        <taxon>Eubacteriales</taxon>
        <taxon>Clostridiaceae</taxon>
        <taxon>Clostridium</taxon>
    </lineage>
</organism>
<dbReference type="PANTHER" id="PTHR10695">
    <property type="entry name" value="DEPHOSPHO-COA KINASE-RELATED"/>
    <property type="match status" value="1"/>
</dbReference>
<comment type="caution">
    <text evidence="5">The sequence shown here is derived from an EMBL/GenBank/DDBJ whole genome shotgun (WGS) entry which is preliminary data.</text>
</comment>
<keyword evidence="3 5" id="KW-0808">Transferase</keyword>
<dbReference type="GO" id="GO:0005737">
    <property type="term" value="C:cytoplasm"/>
    <property type="evidence" value="ECO:0007669"/>
    <property type="project" value="UniProtKB-SubCell"/>
</dbReference>
<comment type="pathway">
    <text evidence="3">Cofactor biosynthesis; coenzyme A biosynthesis; CoA from (R)-pantothenate: step 5/5.</text>
</comment>
<evidence type="ECO:0000256" key="1">
    <source>
        <dbReference type="ARBA" id="ARBA00022741"/>
    </source>
</evidence>
<dbReference type="GO" id="GO:0015937">
    <property type="term" value="P:coenzyme A biosynthetic process"/>
    <property type="evidence" value="ECO:0007669"/>
    <property type="project" value="UniProtKB-UniRule"/>
</dbReference>
<dbReference type="CDD" id="cd02022">
    <property type="entry name" value="DPCK"/>
    <property type="match status" value="1"/>
</dbReference>
<dbReference type="OrthoDB" id="9812943at2"/>
<dbReference type="AlphaFoldDB" id="A0A1V4IV91"/>
<proteinExistence type="inferred from homology"/>
<dbReference type="InterPro" id="IPR027417">
    <property type="entry name" value="P-loop_NTPase"/>
</dbReference>
<comment type="catalytic activity">
    <reaction evidence="3">
        <text>3'-dephospho-CoA + ATP = ADP + CoA + H(+)</text>
        <dbReference type="Rhea" id="RHEA:18245"/>
        <dbReference type="ChEBI" id="CHEBI:15378"/>
        <dbReference type="ChEBI" id="CHEBI:30616"/>
        <dbReference type="ChEBI" id="CHEBI:57287"/>
        <dbReference type="ChEBI" id="CHEBI:57328"/>
        <dbReference type="ChEBI" id="CHEBI:456216"/>
        <dbReference type="EC" id="2.7.1.24"/>
    </reaction>
</comment>
<name>A0A1V4IV91_9CLOT</name>
<keyword evidence="3" id="KW-0173">Coenzyme A biosynthesis</keyword>
<evidence type="ECO:0000256" key="2">
    <source>
        <dbReference type="ARBA" id="ARBA00022840"/>
    </source>
</evidence>
<dbReference type="GO" id="GO:0005524">
    <property type="term" value="F:ATP binding"/>
    <property type="evidence" value="ECO:0007669"/>
    <property type="project" value="UniProtKB-UniRule"/>
</dbReference>
<evidence type="ECO:0000313" key="6">
    <source>
        <dbReference type="Proteomes" id="UP000190080"/>
    </source>
</evidence>
<reference evidence="5 6" key="1">
    <citation type="submission" date="2017-03" db="EMBL/GenBank/DDBJ databases">
        <title>Genome sequence of Clostridium oryzae DSM 28571.</title>
        <authorList>
            <person name="Poehlein A."/>
            <person name="Daniel R."/>
        </authorList>
    </citation>
    <scope>NUCLEOTIDE SEQUENCE [LARGE SCALE GENOMIC DNA]</scope>
    <source>
        <strain evidence="5 6">DSM 28571</strain>
    </source>
</reference>
<comment type="function">
    <text evidence="3">Catalyzes the phosphorylation of the 3'-hydroxyl group of dephosphocoenzyme A to form coenzyme A.</text>
</comment>